<gene>
    <name evidence="2" type="ORF">Daus18300_004877</name>
</gene>
<dbReference type="Proteomes" id="UP001583177">
    <property type="component" value="Unassembled WGS sequence"/>
</dbReference>
<dbReference type="InterPro" id="IPR052895">
    <property type="entry name" value="HetReg/Transcr_Mod"/>
</dbReference>
<proteinExistence type="predicted"/>
<evidence type="ECO:0000313" key="3">
    <source>
        <dbReference type="Proteomes" id="UP001583177"/>
    </source>
</evidence>
<dbReference type="PANTHER" id="PTHR24148:SF73">
    <property type="entry name" value="HET DOMAIN PROTEIN (AFU_ORTHOLOGUE AFUA_8G01020)"/>
    <property type="match status" value="1"/>
</dbReference>
<feature type="domain" description="Heterokaryon incompatibility" evidence="1">
    <location>
        <begin position="46"/>
        <end position="153"/>
    </location>
</feature>
<reference evidence="2 3" key="1">
    <citation type="journal article" date="2024" name="IMA Fungus">
        <title>IMA Genome - F19 : A genome assembly and annotation guide to empower mycologists, including annotated draft genome sequences of Ceratocystis pirilliformis, Diaporthe australafricana, Fusarium ophioides, Paecilomyces lecythidis, and Sporothrix stenoceras.</title>
        <authorList>
            <person name="Aylward J."/>
            <person name="Wilson A.M."/>
            <person name="Visagie C.M."/>
            <person name="Spraker J."/>
            <person name="Barnes I."/>
            <person name="Buitendag C."/>
            <person name="Ceriani C."/>
            <person name="Del Mar Angel L."/>
            <person name="du Plessis D."/>
            <person name="Fuchs T."/>
            <person name="Gasser K."/>
            <person name="Kramer D."/>
            <person name="Li W."/>
            <person name="Munsamy K."/>
            <person name="Piso A."/>
            <person name="Price J.L."/>
            <person name="Sonnekus B."/>
            <person name="Thomas C."/>
            <person name="van der Nest A."/>
            <person name="van Dijk A."/>
            <person name="van Heerden A."/>
            <person name="van Vuuren N."/>
            <person name="Yilmaz N."/>
            <person name="Duong T.A."/>
            <person name="van der Merwe N.A."/>
            <person name="Wingfield M.J."/>
            <person name="Wingfield B.D."/>
        </authorList>
    </citation>
    <scope>NUCLEOTIDE SEQUENCE [LARGE SCALE GENOMIC DNA]</scope>
    <source>
        <strain evidence="2 3">CMW 18300</strain>
    </source>
</reference>
<evidence type="ECO:0000313" key="2">
    <source>
        <dbReference type="EMBL" id="KAL1871132.1"/>
    </source>
</evidence>
<dbReference type="Pfam" id="PF06985">
    <property type="entry name" value="HET"/>
    <property type="match status" value="1"/>
</dbReference>
<accession>A0ABR3X627</accession>
<dbReference type="InterPro" id="IPR010730">
    <property type="entry name" value="HET"/>
</dbReference>
<sequence length="597" mass="66270">MTTLEYGPLQKPREFRLLNIRPGATTDPLSLELSHSILDETGTPAFVALSYVWGSPNSNMSTAQVLVQTETGTTAASYVSIGQNLAVALQHLRLASATRTVWADAICINQKDLAERSQQVLLMGDIYRLASGVVAFLGPEADDSTVALDLIEKTGRMVEVNFRSGQVLPSDMGHVCEELGWAEIQRPLPFTCQQFEAISHLLGRHGRIWASPEVSLRKQAGHAKCSDPRDRLYGLLSQLPERDRVGIVPDYTKSVSDVYTETTRDQIRRHNRLDIITNCELDERAPAFATPSWVPDFSTPTDAADIHDVTPELFHLGPSFTYIDSTVIHATGVYICRVACVIPFDKQKMYGGSDSDTARYLRTLLLALAENRYVLDASPDRREHFWETCCRTLWLNNFAERWVPPVLHEPRYHKCLSIIKMLVSPGNSLGELHDVPDTSLYLQRCRDACKSRSLFLTEDGHLGAGAESVSIGDEVAALFGYFTPILLRPEIHGTGRHRVVSTCYLDGEMRGESLLGDLPRNLHGVLNGKGSSQLRGAAYMDIDTGVIYQDDPRDESFLTGLQERGFLTEPSLAELKKAGAWDLLSRAGLPVKTFKLI</sequence>
<name>A0ABR3X627_9PEZI</name>
<dbReference type="EMBL" id="JAWRVE010000034">
    <property type="protein sequence ID" value="KAL1871132.1"/>
    <property type="molecule type" value="Genomic_DNA"/>
</dbReference>
<organism evidence="2 3">
    <name type="scientific">Diaporthe australafricana</name>
    <dbReference type="NCBI Taxonomy" id="127596"/>
    <lineage>
        <taxon>Eukaryota</taxon>
        <taxon>Fungi</taxon>
        <taxon>Dikarya</taxon>
        <taxon>Ascomycota</taxon>
        <taxon>Pezizomycotina</taxon>
        <taxon>Sordariomycetes</taxon>
        <taxon>Sordariomycetidae</taxon>
        <taxon>Diaporthales</taxon>
        <taxon>Diaporthaceae</taxon>
        <taxon>Diaporthe</taxon>
    </lineage>
</organism>
<protein>
    <recommendedName>
        <fullName evidence="1">Heterokaryon incompatibility domain-containing protein</fullName>
    </recommendedName>
</protein>
<dbReference type="Pfam" id="PF26639">
    <property type="entry name" value="Het-6_barrel"/>
    <property type="match status" value="1"/>
</dbReference>
<evidence type="ECO:0000259" key="1">
    <source>
        <dbReference type="Pfam" id="PF06985"/>
    </source>
</evidence>
<keyword evidence="3" id="KW-1185">Reference proteome</keyword>
<comment type="caution">
    <text evidence="2">The sequence shown here is derived from an EMBL/GenBank/DDBJ whole genome shotgun (WGS) entry which is preliminary data.</text>
</comment>
<dbReference type="PANTHER" id="PTHR24148">
    <property type="entry name" value="ANKYRIN REPEAT DOMAIN-CONTAINING PROTEIN 39 HOMOLOG-RELATED"/>
    <property type="match status" value="1"/>
</dbReference>